<evidence type="ECO:0000256" key="1">
    <source>
        <dbReference type="ARBA" id="ARBA00004496"/>
    </source>
</evidence>
<dbReference type="InterPro" id="IPR029460">
    <property type="entry name" value="DNAPol_HHH"/>
</dbReference>
<comment type="caution">
    <text evidence="12">The sequence shown here is derived from an EMBL/GenBank/DDBJ whole genome shotgun (WGS) entry which is preliminary data.</text>
</comment>
<dbReference type="InterPro" id="IPR004365">
    <property type="entry name" value="NA-bd_OB_tRNA"/>
</dbReference>
<dbReference type="EMBL" id="BJYE01000023">
    <property type="protein sequence ID" value="GEN57310.1"/>
    <property type="molecule type" value="Genomic_DNA"/>
</dbReference>
<dbReference type="PANTHER" id="PTHR32294">
    <property type="entry name" value="DNA POLYMERASE III SUBUNIT ALPHA"/>
    <property type="match status" value="1"/>
</dbReference>
<dbReference type="CDD" id="cd04485">
    <property type="entry name" value="DnaE_OBF"/>
    <property type="match status" value="1"/>
</dbReference>
<name>A0A511X2Y0_9BACI</name>
<dbReference type="EC" id="2.7.7.7" evidence="3"/>
<dbReference type="GO" id="GO:0006260">
    <property type="term" value="P:DNA replication"/>
    <property type="evidence" value="ECO:0007669"/>
    <property type="project" value="UniProtKB-KW"/>
</dbReference>
<organism evidence="12 13">
    <name type="scientific">Halolactibacillus alkaliphilus</name>
    <dbReference type="NCBI Taxonomy" id="442899"/>
    <lineage>
        <taxon>Bacteria</taxon>
        <taxon>Bacillati</taxon>
        <taxon>Bacillota</taxon>
        <taxon>Bacilli</taxon>
        <taxon>Bacillales</taxon>
        <taxon>Bacillaceae</taxon>
        <taxon>Halolactibacillus</taxon>
    </lineage>
</organism>
<dbReference type="PANTHER" id="PTHR32294:SF0">
    <property type="entry name" value="DNA POLYMERASE III SUBUNIT ALPHA"/>
    <property type="match status" value="1"/>
</dbReference>
<dbReference type="Pfam" id="PF14579">
    <property type="entry name" value="HHH_6"/>
    <property type="match status" value="1"/>
</dbReference>
<comment type="subcellular location">
    <subcellularLocation>
        <location evidence="1">Cytoplasm</location>
    </subcellularLocation>
</comment>
<dbReference type="InterPro" id="IPR040982">
    <property type="entry name" value="DNA_pol3_finger"/>
</dbReference>
<dbReference type="InterPro" id="IPR003141">
    <property type="entry name" value="Pol/His_phosphatase_N"/>
</dbReference>
<evidence type="ECO:0000256" key="10">
    <source>
        <dbReference type="ARBA" id="ARBA00049244"/>
    </source>
</evidence>
<dbReference type="GO" id="GO:0003676">
    <property type="term" value="F:nucleic acid binding"/>
    <property type="evidence" value="ECO:0007669"/>
    <property type="project" value="InterPro"/>
</dbReference>
<dbReference type="CDD" id="cd07431">
    <property type="entry name" value="PHP_PolIIIA"/>
    <property type="match status" value="1"/>
</dbReference>
<dbReference type="NCBIfam" id="TIGR00594">
    <property type="entry name" value="polc"/>
    <property type="match status" value="1"/>
</dbReference>
<keyword evidence="8" id="KW-0239">DNA-directed DNA polymerase</keyword>
<dbReference type="GO" id="GO:0003887">
    <property type="term" value="F:DNA-directed DNA polymerase activity"/>
    <property type="evidence" value="ECO:0007669"/>
    <property type="project" value="UniProtKB-KW"/>
</dbReference>
<feature type="domain" description="Polymerase/histidinol phosphatase N-terminal" evidence="11">
    <location>
        <begin position="2"/>
        <end position="69"/>
    </location>
</feature>
<keyword evidence="6" id="KW-0548">Nucleotidyltransferase</keyword>
<evidence type="ECO:0000256" key="8">
    <source>
        <dbReference type="ARBA" id="ARBA00022932"/>
    </source>
</evidence>
<dbReference type="InterPro" id="IPR004805">
    <property type="entry name" value="DnaE2/DnaE/PolC"/>
</dbReference>
<proteinExistence type="inferred from homology"/>
<reference evidence="12 13" key="1">
    <citation type="submission" date="2019-07" db="EMBL/GenBank/DDBJ databases">
        <title>Whole genome shotgun sequence of Halolactibacillus alkaliphilus NBRC 103919.</title>
        <authorList>
            <person name="Hosoyama A."/>
            <person name="Uohara A."/>
            <person name="Ohji S."/>
            <person name="Ichikawa N."/>
        </authorList>
    </citation>
    <scope>NUCLEOTIDE SEQUENCE [LARGE SCALE GENOMIC DNA]</scope>
    <source>
        <strain evidence="12 13">NBRC 103919</strain>
    </source>
</reference>
<dbReference type="Pfam" id="PF02811">
    <property type="entry name" value="PHP"/>
    <property type="match status" value="1"/>
</dbReference>
<protein>
    <recommendedName>
        <fullName evidence="4">DNA polymerase III subunit alpha</fullName>
        <ecNumber evidence="3">2.7.7.7</ecNumber>
    </recommendedName>
</protein>
<comment type="similarity">
    <text evidence="2">Belongs to the DNA polymerase type-C family. DnaE subfamily.</text>
</comment>
<dbReference type="SUPFAM" id="SSF89550">
    <property type="entry name" value="PHP domain-like"/>
    <property type="match status" value="1"/>
</dbReference>
<evidence type="ECO:0000256" key="4">
    <source>
        <dbReference type="ARBA" id="ARBA00019114"/>
    </source>
</evidence>
<dbReference type="Gene3D" id="3.20.20.140">
    <property type="entry name" value="Metal-dependent hydrolases"/>
    <property type="match status" value="1"/>
</dbReference>
<keyword evidence="13" id="KW-1185">Reference proteome</keyword>
<dbReference type="Pfam" id="PF17657">
    <property type="entry name" value="DNA_pol3_finger"/>
    <property type="match status" value="1"/>
</dbReference>
<dbReference type="Gene3D" id="1.10.10.1600">
    <property type="entry name" value="Bacterial DNA polymerase III alpha subunit, thumb domain"/>
    <property type="match status" value="1"/>
</dbReference>
<evidence type="ECO:0000256" key="9">
    <source>
        <dbReference type="ARBA" id="ARBA00025611"/>
    </source>
</evidence>
<dbReference type="InterPro" id="IPR011708">
    <property type="entry name" value="DNA_pol3_alpha_NTPase_dom"/>
</dbReference>
<dbReference type="AlphaFoldDB" id="A0A511X2Y0"/>
<dbReference type="RefSeq" id="WP_089802640.1">
    <property type="nucleotide sequence ID" value="NZ_BJYE01000023.1"/>
</dbReference>
<evidence type="ECO:0000256" key="5">
    <source>
        <dbReference type="ARBA" id="ARBA00022679"/>
    </source>
</evidence>
<dbReference type="Pfam" id="PF01336">
    <property type="entry name" value="tRNA_anti-codon"/>
    <property type="match status" value="1"/>
</dbReference>
<dbReference type="Pfam" id="PF07733">
    <property type="entry name" value="DNA_pol3_alpha"/>
    <property type="match status" value="1"/>
</dbReference>
<dbReference type="GO" id="GO:0008408">
    <property type="term" value="F:3'-5' exonuclease activity"/>
    <property type="evidence" value="ECO:0007669"/>
    <property type="project" value="InterPro"/>
</dbReference>
<sequence>MIHLRVRSGYSFMQSTVKLTNYITFAKEHQLNRLVLTDDDTLFGAYNFYELCLKHQVTPVIGMSIKVKSDDLTERVLIYCKNYQGYQALMELSSYTQLNKEPISMAQLKDYDEDIKIIVPDKFLLRKADQEMLTLAIIDQCLAEWPKETHIGLSKLTVSEAVLQHEKTVLLTDVCYLRLEEKEAYQALRKMDKQNNQDSADAGHHYLTQEELINQVPETLINRTNQFTQACTFDMPPKEKLLPKFPLPENQSPHRYLTKLCEEALEKRYGAHEVAKERLKYELAVINKMGFSDYFLIVSDFIRYARENQIMVGPGRGSAAGSIVSYLLNITLIDPLKYGLLFERFLNPERVTMPDIDIDFSDYGREKVIHYVKDKYGREHVAQIGTFGTFKVRSTIRELAKVYHLPDDTLQYILKLLPHDPSLTIARAVKESPDLLSYIKQSDELQRFFKIAHTIEDLPRNLSTHAAGLVIYHDCLTKHTPLTLDSEGHYLTQYNMTDLESIGLLKIDFLGLKNLTIIEQIVKDVRKKHAPDFKIEDVLLDDVKTYDLLTKGHTLGVFQLESKGMQETLTRLKPTHFEDIVAVNALYRPGPMAFIDTYIKRKEGREQVQYLHTDLAPILSDSYGVLIYQEQIIQVAHQFAGLTLGEADLLRRAVSKKNKEAIEKAKVRFSYGCLQKGYKPAIVEEVFSWILNFANYGFNRSHAVSYSMISYQLAFLKAHYPKSFYTALLNDAYGSQEKLMQYGHEVKRTGIKLLAPNVNQSLHAFTSEKYGIRMGLRAIKGLSYPVIDAIVKERRIAPYQSLYDFCLRVPLDIVKRKDIETLVLAGAFDIFNIERAALLQSIDAAIENGTLFGDIRGDIDWLDGFYQMEEQYPDVEPMPLMEKLSFEKALVGMYVSEHPLRHYRQQIRQHGIVSLSFLADDGVVKEVYHIVAYTEALRAIRTKRGESMAFLQLSDEDAEFDMVIFPEQYREYKARLEEGQFVQIECKLEERQGRRQAILQTVSTFSFDKMQEENVTGLAYYIQVLESSLNDVLEKLQPLMRKYPGACPVMLYQARDKQLYKLKAEYYLKDHYAVKKQLIIMFGEANVKQKNI</sequence>
<evidence type="ECO:0000313" key="12">
    <source>
        <dbReference type="EMBL" id="GEN57310.1"/>
    </source>
</evidence>
<evidence type="ECO:0000256" key="6">
    <source>
        <dbReference type="ARBA" id="ARBA00022695"/>
    </source>
</evidence>
<dbReference type="OrthoDB" id="9803237at2"/>
<comment type="catalytic activity">
    <reaction evidence="10">
        <text>DNA(n) + a 2'-deoxyribonucleoside 5'-triphosphate = DNA(n+1) + diphosphate</text>
        <dbReference type="Rhea" id="RHEA:22508"/>
        <dbReference type="Rhea" id="RHEA-COMP:17339"/>
        <dbReference type="Rhea" id="RHEA-COMP:17340"/>
        <dbReference type="ChEBI" id="CHEBI:33019"/>
        <dbReference type="ChEBI" id="CHEBI:61560"/>
        <dbReference type="ChEBI" id="CHEBI:173112"/>
        <dbReference type="EC" id="2.7.7.7"/>
    </reaction>
</comment>
<evidence type="ECO:0000256" key="2">
    <source>
        <dbReference type="ARBA" id="ARBA00009496"/>
    </source>
</evidence>
<evidence type="ECO:0000256" key="7">
    <source>
        <dbReference type="ARBA" id="ARBA00022705"/>
    </source>
</evidence>
<dbReference type="InterPro" id="IPR016195">
    <property type="entry name" value="Pol/histidinol_Pase-like"/>
</dbReference>
<evidence type="ECO:0000313" key="13">
    <source>
        <dbReference type="Proteomes" id="UP000321400"/>
    </source>
</evidence>
<keyword evidence="5" id="KW-0808">Transferase</keyword>
<dbReference type="Proteomes" id="UP000321400">
    <property type="component" value="Unassembled WGS sequence"/>
</dbReference>
<evidence type="ECO:0000256" key="3">
    <source>
        <dbReference type="ARBA" id="ARBA00012417"/>
    </source>
</evidence>
<dbReference type="InterPro" id="IPR041931">
    <property type="entry name" value="DNA_pol3_alpha_thumb_dom"/>
</dbReference>
<comment type="function">
    <text evidence="9">DNA polymerase III is a complex, multichain enzyme responsible for most of the replicative synthesis in bacteria. This DNA polymerase also exhibits 3' to 5' exonuclease activity. The alpha chain is the DNA polymerase.</text>
</comment>
<dbReference type="GO" id="GO:0005737">
    <property type="term" value="C:cytoplasm"/>
    <property type="evidence" value="ECO:0007669"/>
    <property type="project" value="UniProtKB-SubCell"/>
</dbReference>
<accession>A0A511X2Y0</accession>
<gene>
    <name evidence="12" type="primary">dnaE</name>
    <name evidence="12" type="ORF">HAL01_17740</name>
</gene>
<dbReference type="Gene3D" id="1.10.150.870">
    <property type="match status" value="1"/>
</dbReference>
<keyword evidence="7" id="KW-0235">DNA replication</keyword>
<dbReference type="SMART" id="SM00481">
    <property type="entry name" value="POLIIIAc"/>
    <property type="match status" value="1"/>
</dbReference>
<evidence type="ECO:0000259" key="11">
    <source>
        <dbReference type="SMART" id="SM00481"/>
    </source>
</evidence>
<dbReference type="STRING" id="442899.SAMN05720591_12343"/>
<dbReference type="InterPro" id="IPR004013">
    <property type="entry name" value="PHP_dom"/>
</dbReference>